<accession>A0AAV0TID6</accession>
<feature type="signal peptide" evidence="2">
    <location>
        <begin position="1"/>
        <end position="24"/>
    </location>
</feature>
<dbReference type="EMBL" id="CANTFK010000666">
    <property type="protein sequence ID" value="CAI5722469.1"/>
    <property type="molecule type" value="Genomic_DNA"/>
</dbReference>
<evidence type="ECO:0008006" key="5">
    <source>
        <dbReference type="Google" id="ProtNLM"/>
    </source>
</evidence>
<gene>
    <name evidence="3" type="ORF">PFR002_LOCUS4447</name>
</gene>
<keyword evidence="1" id="KW-1133">Transmembrane helix</keyword>
<feature type="transmembrane region" description="Helical" evidence="1">
    <location>
        <begin position="104"/>
        <end position="126"/>
    </location>
</feature>
<dbReference type="Proteomes" id="UP001159659">
    <property type="component" value="Unassembled WGS sequence"/>
</dbReference>
<organism evidence="3 4">
    <name type="scientific">Peronospora farinosa</name>
    <dbReference type="NCBI Taxonomy" id="134698"/>
    <lineage>
        <taxon>Eukaryota</taxon>
        <taxon>Sar</taxon>
        <taxon>Stramenopiles</taxon>
        <taxon>Oomycota</taxon>
        <taxon>Peronosporomycetes</taxon>
        <taxon>Peronosporales</taxon>
        <taxon>Peronosporaceae</taxon>
        <taxon>Peronospora</taxon>
    </lineage>
</organism>
<feature type="chain" id="PRO_5043998654" description="RxLR effector protein" evidence="2">
    <location>
        <begin position="25"/>
        <end position="129"/>
    </location>
</feature>
<keyword evidence="1" id="KW-0812">Transmembrane</keyword>
<evidence type="ECO:0000256" key="1">
    <source>
        <dbReference type="SAM" id="Phobius"/>
    </source>
</evidence>
<reference evidence="3" key="1">
    <citation type="submission" date="2022-12" db="EMBL/GenBank/DDBJ databases">
        <authorList>
            <person name="Webb A."/>
        </authorList>
    </citation>
    <scope>NUCLEOTIDE SEQUENCE</scope>
    <source>
        <strain evidence="3">Pf2</strain>
    </source>
</reference>
<evidence type="ECO:0000313" key="3">
    <source>
        <dbReference type="EMBL" id="CAI5722469.1"/>
    </source>
</evidence>
<evidence type="ECO:0000313" key="4">
    <source>
        <dbReference type="Proteomes" id="UP001159659"/>
    </source>
</evidence>
<name>A0AAV0TID6_9STRA</name>
<proteinExistence type="predicted"/>
<protein>
    <recommendedName>
        <fullName evidence="5">RxLR effector protein</fullName>
    </recommendedName>
</protein>
<dbReference type="AlphaFoldDB" id="A0AAV0TID6"/>
<keyword evidence="1" id="KW-0472">Membrane</keyword>
<sequence length="129" mass="14150">MRARISSILFVAVFVASSIDFIAAESKTTPRLRHQNDKTPRYLTTTPTTGTASNEERAFEWMRKMLPGNGMSKAEPNIGNYASLARTTSGVAHTVTKESTSFKAIHKTAVAIIIAVVFAILLRLALRLQ</sequence>
<keyword evidence="2" id="KW-0732">Signal</keyword>
<comment type="caution">
    <text evidence="3">The sequence shown here is derived from an EMBL/GenBank/DDBJ whole genome shotgun (WGS) entry which is preliminary data.</text>
</comment>
<evidence type="ECO:0000256" key="2">
    <source>
        <dbReference type="SAM" id="SignalP"/>
    </source>
</evidence>